<organism evidence="1 2">
    <name type="scientific">Mycobacterium phage DS6A</name>
    <dbReference type="NCBI Taxonomy" id="45764"/>
    <lineage>
        <taxon>Viruses</taxon>
        <taxon>Duplodnaviria</taxon>
        <taxon>Heunggongvirae</taxon>
        <taxon>Uroviricota</taxon>
        <taxon>Caudoviricetes</taxon>
        <taxon>Hnatkovirus</taxon>
        <taxon>Hnatkovirus DS6A</taxon>
    </lineage>
</organism>
<dbReference type="KEGG" id="vg:18990044"/>
<evidence type="ECO:0000313" key="1">
    <source>
        <dbReference type="EMBL" id="AER47600.1"/>
    </source>
</evidence>
<dbReference type="GeneID" id="18990044"/>
<gene>
    <name evidence="1" type="primary">46</name>
    <name evidence="1" type="ORF">DS6A_46</name>
</gene>
<dbReference type="RefSeq" id="YP_009018734.1">
    <property type="nucleotide sequence ID" value="NC_023744.1"/>
</dbReference>
<protein>
    <submittedName>
        <fullName evidence="1">Uncharacterized protein</fullName>
    </submittedName>
</protein>
<sequence length="86" mass="9463">MKRPVAERFWEKVATRRAPAGGIREALAGGQLHARRAWLPAGRRLAACTDTRAVAELLHEHVLPDMTRWTGRCSAAWAASARACCI</sequence>
<dbReference type="EMBL" id="JN698994">
    <property type="protein sequence ID" value="AER47600.1"/>
    <property type="molecule type" value="Genomic_DNA"/>
</dbReference>
<reference evidence="1 2" key="1">
    <citation type="journal article" date="2012" name="J. Virol.">
        <title>Complete Genome Sequences of 138 Mycobacteriophages.</title>
        <authorList>
            <consortium name="the Science Education Alliance Phage Hunters Advancing Genomics and Evolutionary Science Program"/>
            <consortium name="the KwaZulu-Natal Research Institute for Tuberculosis and HIV Mycobacterial Genetics Course Students"/>
            <consortium name="the Phage Hunters Integrating Research and Education Program"/>
            <person name="Hatfull G.F."/>
        </authorList>
    </citation>
    <scope>NUCLEOTIDE SEQUENCE [LARGE SCALE GENOMIC DNA]</scope>
</reference>
<keyword evidence="2" id="KW-1185">Reference proteome</keyword>
<name>G8I4F6_9CAUD</name>
<proteinExistence type="predicted"/>
<evidence type="ECO:0000313" key="2">
    <source>
        <dbReference type="Proteomes" id="UP000005857"/>
    </source>
</evidence>
<accession>G8I4F6</accession>
<dbReference type="Proteomes" id="UP000005857">
    <property type="component" value="Segment"/>
</dbReference>